<accession>A0A2N4U339</accession>
<dbReference type="EMBL" id="PDNW01000010">
    <property type="protein sequence ID" value="PLC49426.1"/>
    <property type="molecule type" value="Genomic_DNA"/>
</dbReference>
<organism evidence="3 4">
    <name type="scientific">Pollutimonas subterranea</name>
    <dbReference type="NCBI Taxonomy" id="2045210"/>
    <lineage>
        <taxon>Bacteria</taxon>
        <taxon>Pseudomonadati</taxon>
        <taxon>Pseudomonadota</taxon>
        <taxon>Betaproteobacteria</taxon>
        <taxon>Burkholderiales</taxon>
        <taxon>Alcaligenaceae</taxon>
        <taxon>Pollutimonas</taxon>
    </lineage>
</organism>
<evidence type="ECO:0000313" key="3">
    <source>
        <dbReference type="EMBL" id="PLC49426.1"/>
    </source>
</evidence>
<dbReference type="OrthoDB" id="1631120at2"/>
<dbReference type="Pfam" id="PF05232">
    <property type="entry name" value="BTP"/>
    <property type="match status" value="2"/>
</dbReference>
<keyword evidence="1" id="KW-0472">Membrane</keyword>
<sequence length="155" mass="17350">MKALPPGITVFYLSPIKRRVIYVTLFEILAVLFATTILMVLSGGNAQGSLPIAIAVSALAVVWNYIYNTLFESWEKRSGVVARTVKVRCIHAVGFEGGLLAVTLPLYMVWYDIGVYKAFTMVAALLVFFLIYTFIFTLLFDTVFQLPNRGEPQRT</sequence>
<name>A0A2N4U339_9BURK</name>
<feature type="transmembrane region" description="Helical" evidence="1">
    <location>
        <begin position="89"/>
        <end position="110"/>
    </location>
</feature>
<feature type="transmembrane region" description="Helical" evidence="1">
    <location>
        <begin position="20"/>
        <end position="42"/>
    </location>
</feature>
<feature type="transmembrane region" description="Helical" evidence="1">
    <location>
        <begin position="48"/>
        <end position="68"/>
    </location>
</feature>
<dbReference type="InterPro" id="IPR058208">
    <property type="entry name" value="PACE"/>
</dbReference>
<dbReference type="Proteomes" id="UP000234190">
    <property type="component" value="Unassembled WGS sequence"/>
</dbReference>
<dbReference type="NCBIfam" id="NF033664">
    <property type="entry name" value="PACE_transport"/>
    <property type="match status" value="1"/>
</dbReference>
<proteinExistence type="predicted"/>
<protein>
    <recommendedName>
        <fullName evidence="2">Chlorhexidine efflux transporter domain-containing protein</fullName>
    </recommendedName>
</protein>
<feature type="domain" description="Chlorhexidine efflux transporter" evidence="2">
    <location>
        <begin position="15"/>
        <end position="77"/>
    </location>
</feature>
<dbReference type="AlphaFoldDB" id="A0A2N4U339"/>
<feature type="domain" description="Chlorhexidine efflux transporter" evidence="2">
    <location>
        <begin position="83"/>
        <end position="145"/>
    </location>
</feature>
<dbReference type="InterPro" id="IPR007896">
    <property type="entry name" value="BTP_bacteria"/>
</dbReference>
<keyword evidence="1" id="KW-1133">Transmembrane helix</keyword>
<evidence type="ECO:0000313" key="4">
    <source>
        <dbReference type="Proteomes" id="UP000234190"/>
    </source>
</evidence>
<feature type="transmembrane region" description="Helical" evidence="1">
    <location>
        <begin position="116"/>
        <end position="140"/>
    </location>
</feature>
<gene>
    <name evidence="3" type="ORF">CR159_12520</name>
</gene>
<evidence type="ECO:0000259" key="2">
    <source>
        <dbReference type="Pfam" id="PF05232"/>
    </source>
</evidence>
<reference evidence="3 4" key="1">
    <citation type="submission" date="2017-10" db="EMBL/GenBank/DDBJ databases">
        <title>Two draft genome sequences of Pusillimonas sp. strains isolated from a nitrate- and radionuclide-contaminated groundwater in Russia.</title>
        <authorList>
            <person name="Grouzdev D.S."/>
            <person name="Tourova T.P."/>
            <person name="Goeva M.A."/>
            <person name="Babich T.L."/>
            <person name="Sokolova D.S."/>
            <person name="Abdullin R."/>
            <person name="Poltaraus A.B."/>
            <person name="Toshchakov S.V."/>
            <person name="Nazina T.N."/>
        </authorList>
    </citation>
    <scope>NUCLEOTIDE SEQUENCE [LARGE SCALE GENOMIC DNA]</scope>
    <source>
        <strain evidence="3 4">JR1/69-3-13</strain>
    </source>
</reference>
<comment type="caution">
    <text evidence="3">The sequence shown here is derived from an EMBL/GenBank/DDBJ whole genome shotgun (WGS) entry which is preliminary data.</text>
</comment>
<keyword evidence="4" id="KW-1185">Reference proteome</keyword>
<evidence type="ECO:0000256" key="1">
    <source>
        <dbReference type="SAM" id="Phobius"/>
    </source>
</evidence>
<keyword evidence="1" id="KW-0812">Transmembrane</keyword>